<dbReference type="GO" id="GO:0044183">
    <property type="term" value="F:protein folding chaperone"/>
    <property type="evidence" value="ECO:0007669"/>
    <property type="project" value="TreeGrafter"/>
</dbReference>
<accession>A0A6P6U2J8</accession>
<evidence type="ECO:0000259" key="1">
    <source>
        <dbReference type="Pfam" id="PF25436"/>
    </source>
</evidence>
<evidence type="ECO:0000313" key="2">
    <source>
        <dbReference type="Proteomes" id="UP001652660"/>
    </source>
</evidence>
<dbReference type="SUPFAM" id="SSF57938">
    <property type="entry name" value="DnaJ/Hsp40 cysteine-rich domain"/>
    <property type="match status" value="1"/>
</dbReference>
<dbReference type="GeneID" id="113706586"/>
<dbReference type="InterPro" id="IPR057453">
    <property type="entry name" value="BSD2_CRD"/>
</dbReference>
<evidence type="ECO:0000313" key="3">
    <source>
        <dbReference type="RefSeq" id="XP_027084311.1"/>
    </source>
</evidence>
<feature type="domain" description="BSD2 cysteine rich" evidence="1">
    <location>
        <begin position="101"/>
        <end position="168"/>
    </location>
</feature>
<dbReference type="GO" id="GO:0101031">
    <property type="term" value="C:protein folding chaperone complex"/>
    <property type="evidence" value="ECO:0007669"/>
    <property type="project" value="TreeGrafter"/>
</dbReference>
<dbReference type="InterPro" id="IPR036410">
    <property type="entry name" value="HSP_DnaJ_Cys-rich_dom_sf"/>
</dbReference>
<sequence>MGMRYEYNQNIWSPEFPYCHWRFITTGEEISISLSSSFTTSMAATPCSPQPISCFTSTQKQSSRTNNLCSQKILTGGKFCFLKVKASASKRSSDEPRRKPNSLLCADCNGNGAVPCSQCKGNGVNSADYFNGKFKAGDSCWLCGGKKNMLCGNCNGAGFIGGFMTSSDT</sequence>
<gene>
    <name evidence="3" type="primary">LOC113706586</name>
</gene>
<dbReference type="OrthoDB" id="2019540at2759"/>
<protein>
    <submittedName>
        <fullName evidence="3">Protein BUNDLE SHEATH DEFECTIVE 2, chloroplastic isoform X1</fullName>
    </submittedName>
</protein>
<name>A0A6P6U2J8_COFAR</name>
<reference evidence="2" key="1">
    <citation type="journal article" date="2025" name="Foods">
        <title>Unveiling the Microbial Signatures of Arabica Coffee Cherries: Insights into Ripeness Specific Diversity, Functional Traits, and Implications for Quality and Safety.</title>
        <authorList>
            <consortium name="RefSeq"/>
            <person name="Tenea G.N."/>
            <person name="Cifuentes V."/>
            <person name="Reyes P."/>
            <person name="Cevallos-Vallejos M."/>
        </authorList>
    </citation>
    <scope>NUCLEOTIDE SEQUENCE [LARGE SCALE GENOMIC DNA]</scope>
</reference>
<reference evidence="3" key="2">
    <citation type="submission" date="2025-08" db="UniProtKB">
        <authorList>
            <consortium name="RefSeq"/>
        </authorList>
    </citation>
    <scope>IDENTIFICATION</scope>
    <source>
        <tissue evidence="3">Leaves</tissue>
    </source>
</reference>
<dbReference type="RefSeq" id="XP_027084311.1">
    <property type="nucleotide sequence ID" value="XM_027228510.2"/>
</dbReference>
<dbReference type="Pfam" id="PF25436">
    <property type="entry name" value="BSD2_CRD"/>
    <property type="match status" value="1"/>
</dbReference>
<dbReference type="Proteomes" id="UP001652660">
    <property type="component" value="Chromosome 8c"/>
</dbReference>
<dbReference type="GO" id="GO:0009570">
    <property type="term" value="C:chloroplast stroma"/>
    <property type="evidence" value="ECO:0007669"/>
    <property type="project" value="TreeGrafter"/>
</dbReference>
<keyword evidence="2" id="KW-1185">Reference proteome</keyword>
<dbReference type="AlphaFoldDB" id="A0A6P6U2J8"/>
<dbReference type="PANTHER" id="PTHR15852">
    <property type="entry name" value="PLASTID TRANSCRIPTIONALLY ACTIVE PROTEIN"/>
    <property type="match status" value="1"/>
</dbReference>
<dbReference type="PANTHER" id="PTHR15852:SF77">
    <property type="entry name" value="PROTEIN P13.9, PUTATIVE-RELATED"/>
    <property type="match status" value="1"/>
</dbReference>
<proteinExistence type="predicted"/>
<organism evidence="2 3">
    <name type="scientific">Coffea arabica</name>
    <name type="common">Arabian coffee</name>
    <dbReference type="NCBI Taxonomy" id="13443"/>
    <lineage>
        <taxon>Eukaryota</taxon>
        <taxon>Viridiplantae</taxon>
        <taxon>Streptophyta</taxon>
        <taxon>Embryophyta</taxon>
        <taxon>Tracheophyta</taxon>
        <taxon>Spermatophyta</taxon>
        <taxon>Magnoliopsida</taxon>
        <taxon>eudicotyledons</taxon>
        <taxon>Gunneridae</taxon>
        <taxon>Pentapetalae</taxon>
        <taxon>asterids</taxon>
        <taxon>lamiids</taxon>
        <taxon>Gentianales</taxon>
        <taxon>Rubiaceae</taxon>
        <taxon>Ixoroideae</taxon>
        <taxon>Gardenieae complex</taxon>
        <taxon>Bertiereae - Coffeeae clade</taxon>
        <taxon>Coffeeae</taxon>
        <taxon>Coffea</taxon>
    </lineage>
</organism>